<reference evidence="2 3" key="1">
    <citation type="submission" date="2018-04" db="EMBL/GenBank/DDBJ databases">
        <title>Genomic Encyclopedia of Archaeal and Bacterial Type Strains, Phase II (KMG-II): from individual species to whole genera.</title>
        <authorList>
            <person name="Goeker M."/>
        </authorList>
    </citation>
    <scope>NUCLEOTIDE SEQUENCE [LARGE SCALE GENOMIC DNA]</scope>
    <source>
        <strain evidence="2 3">DSM 45787</strain>
    </source>
</reference>
<sequence length="71" mass="7886">MHQVGIGFVHLLQFLLFLFPVAVGVFLLIISWRWVKAHESIARALETFAAEKGSGYDGETTGPRDRKNEGG</sequence>
<evidence type="ECO:0000313" key="2">
    <source>
        <dbReference type="EMBL" id="PTX61258.1"/>
    </source>
</evidence>
<proteinExistence type="predicted"/>
<evidence type="ECO:0000256" key="1">
    <source>
        <dbReference type="SAM" id="Phobius"/>
    </source>
</evidence>
<dbReference type="Pfam" id="PF26262">
    <property type="entry name" value="DUF8066"/>
    <property type="match status" value="1"/>
</dbReference>
<keyword evidence="3" id="KW-1185">Reference proteome</keyword>
<name>A0A2T6BYW6_9BACL</name>
<dbReference type="AlphaFoldDB" id="A0A2T6BYW6"/>
<accession>A0A2T6BYW6</accession>
<dbReference type="Proteomes" id="UP000244240">
    <property type="component" value="Unassembled WGS sequence"/>
</dbReference>
<keyword evidence="1" id="KW-0812">Transmembrane</keyword>
<evidence type="ECO:0000313" key="3">
    <source>
        <dbReference type="Proteomes" id="UP000244240"/>
    </source>
</evidence>
<feature type="transmembrane region" description="Helical" evidence="1">
    <location>
        <begin position="12"/>
        <end position="35"/>
    </location>
</feature>
<keyword evidence="1" id="KW-1133">Transmembrane helix</keyword>
<gene>
    <name evidence="2" type="ORF">C8P63_10753</name>
</gene>
<dbReference type="InterPro" id="IPR058379">
    <property type="entry name" value="DUF8066"/>
</dbReference>
<dbReference type="EMBL" id="QBKR01000007">
    <property type="protein sequence ID" value="PTX61258.1"/>
    <property type="molecule type" value="Genomic_DNA"/>
</dbReference>
<keyword evidence="1" id="KW-0472">Membrane</keyword>
<organism evidence="2 3">
    <name type="scientific">Melghirimyces profundicolus</name>
    <dbReference type="NCBI Taxonomy" id="1242148"/>
    <lineage>
        <taxon>Bacteria</taxon>
        <taxon>Bacillati</taxon>
        <taxon>Bacillota</taxon>
        <taxon>Bacilli</taxon>
        <taxon>Bacillales</taxon>
        <taxon>Thermoactinomycetaceae</taxon>
        <taxon>Melghirimyces</taxon>
    </lineage>
</organism>
<dbReference type="RefSeq" id="WP_108022557.1">
    <property type="nucleotide sequence ID" value="NZ_QBKR01000007.1"/>
</dbReference>
<protein>
    <submittedName>
        <fullName evidence="2">Uncharacterized protein</fullName>
    </submittedName>
</protein>
<comment type="caution">
    <text evidence="2">The sequence shown here is derived from an EMBL/GenBank/DDBJ whole genome shotgun (WGS) entry which is preliminary data.</text>
</comment>